<organism evidence="1 2">
    <name type="scientific">Cardiobacterium valvarum F0432</name>
    <dbReference type="NCBI Taxonomy" id="797473"/>
    <lineage>
        <taxon>Bacteria</taxon>
        <taxon>Pseudomonadati</taxon>
        <taxon>Pseudomonadota</taxon>
        <taxon>Gammaproteobacteria</taxon>
        <taxon>Cardiobacteriales</taxon>
        <taxon>Cardiobacteriaceae</taxon>
        <taxon>Cardiobacterium</taxon>
    </lineage>
</organism>
<proteinExistence type="predicted"/>
<evidence type="ECO:0000313" key="2">
    <source>
        <dbReference type="Proteomes" id="UP000004750"/>
    </source>
</evidence>
<comment type="caution">
    <text evidence="1">The sequence shown here is derived from an EMBL/GenBank/DDBJ whole genome shotgun (WGS) entry which is preliminary data.</text>
</comment>
<dbReference type="HOGENOM" id="CLU_3248996_0_0_6"/>
<accession>G9ZGM9</accession>
<dbReference type="AlphaFoldDB" id="G9ZGM9"/>
<sequence length="42" mass="4330">MFILSGVKRDKHGVCGCSSGEKTSPSGGGFFAMASRSPFYAA</sequence>
<evidence type="ECO:0000313" key="1">
    <source>
        <dbReference type="EMBL" id="EHM53139.1"/>
    </source>
</evidence>
<name>G9ZGM9_9GAMM</name>
<protein>
    <submittedName>
        <fullName evidence="1">Uncharacterized protein</fullName>
    </submittedName>
</protein>
<gene>
    <name evidence="1" type="ORF">HMPREF9080_01933</name>
</gene>
<dbReference type="Proteomes" id="UP000004750">
    <property type="component" value="Unassembled WGS sequence"/>
</dbReference>
<dbReference type="EMBL" id="AGCM01000111">
    <property type="protein sequence ID" value="EHM53139.1"/>
    <property type="molecule type" value="Genomic_DNA"/>
</dbReference>
<reference evidence="1 2" key="1">
    <citation type="submission" date="2011-08" db="EMBL/GenBank/DDBJ databases">
        <authorList>
            <person name="Weinstock G."/>
            <person name="Sodergren E."/>
            <person name="Clifton S."/>
            <person name="Fulton L."/>
            <person name="Fulton B."/>
            <person name="Courtney L."/>
            <person name="Fronick C."/>
            <person name="Harrison M."/>
            <person name="Strong C."/>
            <person name="Farmer C."/>
            <person name="Delahaunty K."/>
            <person name="Markovic C."/>
            <person name="Hall O."/>
            <person name="Minx P."/>
            <person name="Tomlinson C."/>
            <person name="Mitreva M."/>
            <person name="Hou S."/>
            <person name="Chen J."/>
            <person name="Wollam A."/>
            <person name="Pepin K.H."/>
            <person name="Johnson M."/>
            <person name="Bhonagiri V."/>
            <person name="Zhang X."/>
            <person name="Suruliraj S."/>
            <person name="Warren W."/>
            <person name="Chinwalla A."/>
            <person name="Mardis E.R."/>
            <person name="Wilson R.K."/>
        </authorList>
    </citation>
    <scope>NUCLEOTIDE SEQUENCE [LARGE SCALE GENOMIC DNA]</scope>
    <source>
        <strain evidence="1 2">F0432</strain>
    </source>
</reference>